<protein>
    <submittedName>
        <fullName evidence="1">Uncharacterized protein</fullName>
    </submittedName>
</protein>
<dbReference type="Proteomes" id="UP000255125">
    <property type="component" value="Unassembled WGS sequence"/>
</dbReference>
<evidence type="ECO:0000313" key="2">
    <source>
        <dbReference type="Proteomes" id="UP000255125"/>
    </source>
</evidence>
<reference evidence="1 2" key="1">
    <citation type="submission" date="2018-06" db="EMBL/GenBank/DDBJ databases">
        <authorList>
            <consortium name="Pathogen Informatics"/>
            <person name="Doyle S."/>
        </authorList>
    </citation>
    <scope>NUCLEOTIDE SEQUENCE [LARGE SCALE GENOMIC DNA]</scope>
    <source>
        <strain evidence="1 2">NCTC10392</strain>
    </source>
</reference>
<name>A0A379IFY6_PSEFL</name>
<dbReference type="AlphaFoldDB" id="A0A379IFY6"/>
<sequence length="31" mass="3237">MSLTVADVLALPGLEPMSLRAGSAGLVPRQW</sequence>
<proteinExistence type="predicted"/>
<organism evidence="1 2">
    <name type="scientific">Pseudomonas fluorescens</name>
    <dbReference type="NCBI Taxonomy" id="294"/>
    <lineage>
        <taxon>Bacteria</taxon>
        <taxon>Pseudomonadati</taxon>
        <taxon>Pseudomonadota</taxon>
        <taxon>Gammaproteobacteria</taxon>
        <taxon>Pseudomonadales</taxon>
        <taxon>Pseudomonadaceae</taxon>
        <taxon>Pseudomonas</taxon>
    </lineage>
</organism>
<evidence type="ECO:0000313" key="1">
    <source>
        <dbReference type="EMBL" id="SUD31661.1"/>
    </source>
</evidence>
<dbReference type="EMBL" id="UGUS01000002">
    <property type="protein sequence ID" value="SUD31661.1"/>
    <property type="molecule type" value="Genomic_DNA"/>
</dbReference>
<gene>
    <name evidence="1" type="ORF">NCTC10392_03599</name>
</gene>
<accession>A0A379IFY6</accession>